<proteinExistence type="predicted"/>
<protein>
    <submittedName>
        <fullName evidence="2">Uncharacterized protein</fullName>
    </submittedName>
</protein>
<keyword evidence="3" id="KW-1185">Reference proteome</keyword>
<evidence type="ECO:0000256" key="1">
    <source>
        <dbReference type="SAM" id="MobiDB-lite"/>
    </source>
</evidence>
<accession>A0A151NPW6</accession>
<dbReference type="Proteomes" id="UP000050525">
    <property type="component" value="Unassembled WGS sequence"/>
</dbReference>
<evidence type="ECO:0000313" key="2">
    <source>
        <dbReference type="EMBL" id="KYO38882.1"/>
    </source>
</evidence>
<reference evidence="2 3" key="1">
    <citation type="journal article" date="2012" name="Genome Biol.">
        <title>Sequencing three crocodilian genomes to illuminate the evolution of archosaurs and amniotes.</title>
        <authorList>
            <person name="St John J.A."/>
            <person name="Braun E.L."/>
            <person name="Isberg S.R."/>
            <person name="Miles L.G."/>
            <person name="Chong A.Y."/>
            <person name="Gongora J."/>
            <person name="Dalzell P."/>
            <person name="Moran C."/>
            <person name="Bed'hom B."/>
            <person name="Abzhanov A."/>
            <person name="Burgess S.C."/>
            <person name="Cooksey A.M."/>
            <person name="Castoe T.A."/>
            <person name="Crawford N.G."/>
            <person name="Densmore L.D."/>
            <person name="Drew J.C."/>
            <person name="Edwards S.V."/>
            <person name="Faircloth B.C."/>
            <person name="Fujita M.K."/>
            <person name="Greenwold M.J."/>
            <person name="Hoffmann F.G."/>
            <person name="Howard J.M."/>
            <person name="Iguchi T."/>
            <person name="Janes D.E."/>
            <person name="Khan S.Y."/>
            <person name="Kohno S."/>
            <person name="de Koning A.J."/>
            <person name="Lance S.L."/>
            <person name="McCarthy F.M."/>
            <person name="McCormack J.E."/>
            <person name="Merchant M.E."/>
            <person name="Peterson D.G."/>
            <person name="Pollock D.D."/>
            <person name="Pourmand N."/>
            <person name="Raney B.J."/>
            <person name="Roessler K.A."/>
            <person name="Sanford J.R."/>
            <person name="Sawyer R.H."/>
            <person name="Schmidt C.J."/>
            <person name="Triplett E.W."/>
            <person name="Tuberville T.D."/>
            <person name="Venegas-Anaya M."/>
            <person name="Howard J.T."/>
            <person name="Jarvis E.D."/>
            <person name="Guillette L.J.Jr."/>
            <person name="Glenn T.C."/>
            <person name="Green R.E."/>
            <person name="Ray D.A."/>
        </authorList>
    </citation>
    <scope>NUCLEOTIDE SEQUENCE [LARGE SCALE GENOMIC DNA]</scope>
    <source>
        <strain evidence="2">KSC_2009_1</strain>
    </source>
</reference>
<feature type="region of interest" description="Disordered" evidence="1">
    <location>
        <begin position="39"/>
        <end position="91"/>
    </location>
</feature>
<evidence type="ECO:0000313" key="3">
    <source>
        <dbReference type="Proteomes" id="UP000050525"/>
    </source>
</evidence>
<organism evidence="2 3">
    <name type="scientific">Alligator mississippiensis</name>
    <name type="common">American alligator</name>
    <dbReference type="NCBI Taxonomy" id="8496"/>
    <lineage>
        <taxon>Eukaryota</taxon>
        <taxon>Metazoa</taxon>
        <taxon>Chordata</taxon>
        <taxon>Craniata</taxon>
        <taxon>Vertebrata</taxon>
        <taxon>Euteleostomi</taxon>
        <taxon>Archelosauria</taxon>
        <taxon>Archosauria</taxon>
        <taxon>Crocodylia</taxon>
        <taxon>Alligatoridae</taxon>
        <taxon>Alligatorinae</taxon>
        <taxon>Alligator</taxon>
    </lineage>
</organism>
<name>A0A151NPW6_ALLMI</name>
<dbReference type="EMBL" id="AKHW03002432">
    <property type="protein sequence ID" value="KYO38882.1"/>
    <property type="molecule type" value="Genomic_DNA"/>
</dbReference>
<gene>
    <name evidence="2" type="ORF">Y1Q_0020600</name>
</gene>
<sequence length="91" mass="9610">MLWWEKLPPVRLRSSNLAPDACLGADGWAKRILPPIKGSSCVPSVGQVQERRDPAPGATPGQDSDEHTNRGSPLSKRTGAQGEAETPLPGG</sequence>
<dbReference type="AlphaFoldDB" id="A0A151NPW6"/>
<comment type="caution">
    <text evidence="2">The sequence shown here is derived from an EMBL/GenBank/DDBJ whole genome shotgun (WGS) entry which is preliminary data.</text>
</comment>